<accession>A0ACB8Q941</accession>
<proteinExistence type="predicted"/>
<evidence type="ECO:0000313" key="2">
    <source>
        <dbReference type="Proteomes" id="UP000814128"/>
    </source>
</evidence>
<comment type="caution">
    <text evidence="1">The sequence shown here is derived from an EMBL/GenBank/DDBJ whole genome shotgun (WGS) entry which is preliminary data.</text>
</comment>
<dbReference type="Proteomes" id="UP000814128">
    <property type="component" value="Unassembled WGS sequence"/>
</dbReference>
<reference evidence="1" key="1">
    <citation type="submission" date="2021-02" db="EMBL/GenBank/DDBJ databases">
        <authorList>
            <consortium name="DOE Joint Genome Institute"/>
            <person name="Ahrendt S."/>
            <person name="Looney B.P."/>
            <person name="Miyauchi S."/>
            <person name="Morin E."/>
            <person name="Drula E."/>
            <person name="Courty P.E."/>
            <person name="Chicoki N."/>
            <person name="Fauchery L."/>
            <person name="Kohler A."/>
            <person name="Kuo A."/>
            <person name="Labutti K."/>
            <person name="Pangilinan J."/>
            <person name="Lipzen A."/>
            <person name="Riley R."/>
            <person name="Andreopoulos W."/>
            <person name="He G."/>
            <person name="Johnson J."/>
            <person name="Barry K.W."/>
            <person name="Grigoriev I.V."/>
            <person name="Nagy L."/>
            <person name="Hibbett D."/>
            <person name="Henrissat B."/>
            <person name="Matheny P.B."/>
            <person name="Labbe J."/>
            <person name="Martin F."/>
        </authorList>
    </citation>
    <scope>NUCLEOTIDE SEQUENCE</scope>
    <source>
        <strain evidence="1">EC-137</strain>
    </source>
</reference>
<protein>
    <submittedName>
        <fullName evidence="1">Cytochrome P450</fullName>
    </submittedName>
</protein>
<name>A0ACB8Q941_9AGAM</name>
<organism evidence="1 2">
    <name type="scientific">Vararia minispora EC-137</name>
    <dbReference type="NCBI Taxonomy" id="1314806"/>
    <lineage>
        <taxon>Eukaryota</taxon>
        <taxon>Fungi</taxon>
        <taxon>Dikarya</taxon>
        <taxon>Basidiomycota</taxon>
        <taxon>Agaricomycotina</taxon>
        <taxon>Agaricomycetes</taxon>
        <taxon>Russulales</taxon>
        <taxon>Lachnocladiaceae</taxon>
        <taxon>Vararia</taxon>
    </lineage>
</organism>
<reference evidence="1" key="2">
    <citation type="journal article" date="2022" name="New Phytol.">
        <title>Evolutionary transition to the ectomycorrhizal habit in the genomes of a hyperdiverse lineage of mushroom-forming fungi.</title>
        <authorList>
            <person name="Looney B."/>
            <person name="Miyauchi S."/>
            <person name="Morin E."/>
            <person name="Drula E."/>
            <person name="Courty P.E."/>
            <person name="Kohler A."/>
            <person name="Kuo A."/>
            <person name="LaButti K."/>
            <person name="Pangilinan J."/>
            <person name="Lipzen A."/>
            <person name="Riley R."/>
            <person name="Andreopoulos W."/>
            <person name="He G."/>
            <person name="Johnson J."/>
            <person name="Nolan M."/>
            <person name="Tritt A."/>
            <person name="Barry K.W."/>
            <person name="Grigoriev I.V."/>
            <person name="Nagy L.G."/>
            <person name="Hibbett D."/>
            <person name="Henrissat B."/>
            <person name="Matheny P.B."/>
            <person name="Labbe J."/>
            <person name="Martin F.M."/>
        </authorList>
    </citation>
    <scope>NUCLEOTIDE SEQUENCE</scope>
    <source>
        <strain evidence="1">EC-137</strain>
    </source>
</reference>
<keyword evidence="2" id="KW-1185">Reference proteome</keyword>
<sequence length="513" mass="57992">MSALPTPTLVLVTALAAFLVFLAHPRAHATPLPPGPKPLPIIGNVCDLKFRELWLRATKWAQTYGAVVYLQFFGQGIVFLNSVEAATELMERRSVIYSDRVAMVMCSELCGASDMVAFTHYGPMARRQRRLMSLGLGASRIRSYQPLIASSTLPFLRALLSSPQDRVAPIRQYAGGLNLHVVYGLNVKGFEDPLLMKVEEVTELLANEIAGAGLWAVDVFPFLKYLPAWMPGMSFKRKAARWKLEIEESVDLPFEEAKRQIREGTAVPSFCASLLENVGDDRKGEEHDIKWTANSMYAAAMDTTIATVQLFFLAMMQYPLVQHRAQRELDSVLGTDTVRLPTFEDRVNLPYVEAIWEEILRWAVPVPLGLPHRLMEDDVYCGMVIPKGTIVFANIWAMLHDPTVYHSPHDFNPDRFLDKSDESLLRRRDPRNVVFGFGRRRCPGNHLVESSIWLLLTTMLTVFDISKPLNSNGVPLEPSVVFENPVFRRNPKPFEVDIRPRSAQIHKLIYEES</sequence>
<evidence type="ECO:0000313" key="1">
    <source>
        <dbReference type="EMBL" id="KAI0028045.1"/>
    </source>
</evidence>
<gene>
    <name evidence="1" type="ORF">K488DRAFT_59692</name>
</gene>
<dbReference type="EMBL" id="MU273800">
    <property type="protein sequence ID" value="KAI0028045.1"/>
    <property type="molecule type" value="Genomic_DNA"/>
</dbReference>